<feature type="transmembrane region" description="Helical" evidence="1">
    <location>
        <begin position="126"/>
        <end position="148"/>
    </location>
</feature>
<reference evidence="3 4" key="1">
    <citation type="submission" date="2023-07" db="EMBL/GenBank/DDBJ databases">
        <title>Genomic Encyclopedia of Type Strains, Phase IV (KMG-IV): sequencing the most valuable type-strain genomes for metagenomic binning, comparative biology and taxonomic classification.</title>
        <authorList>
            <person name="Goeker M."/>
        </authorList>
    </citation>
    <scope>NUCLEOTIDE SEQUENCE [LARGE SCALE GENOMIC DNA]</scope>
    <source>
        <strain evidence="3 4">DSM 17740</strain>
    </source>
</reference>
<dbReference type="Proteomes" id="UP001232445">
    <property type="component" value="Unassembled WGS sequence"/>
</dbReference>
<accession>A0ABU0CNG3</accession>
<name>A0ABU0CNG3_9BACI</name>
<sequence length="158" mass="17786">MHDRERKKDMIVALIVLGLSIAFYINTKTLTPPADIFPKAVILILFVLGSILLAKALFFNRYYHDEPDDPGATDEKGNIKKGWISMSALIAYVVLMPQIGFYTTSALFLILISWYLNGLRVNMKALLYPVIVSSTVMFIIYLAFSIFLRVPVPKGLVI</sequence>
<gene>
    <name evidence="3" type="ORF">J2S00_000741</name>
</gene>
<keyword evidence="1" id="KW-0812">Transmembrane</keyword>
<dbReference type="Pfam" id="PF07331">
    <property type="entry name" value="TctB"/>
    <property type="match status" value="1"/>
</dbReference>
<dbReference type="EMBL" id="JAUSUQ010000002">
    <property type="protein sequence ID" value="MDQ0337958.1"/>
    <property type="molecule type" value="Genomic_DNA"/>
</dbReference>
<keyword evidence="4" id="KW-1185">Reference proteome</keyword>
<proteinExistence type="predicted"/>
<comment type="caution">
    <text evidence="3">The sequence shown here is derived from an EMBL/GenBank/DDBJ whole genome shotgun (WGS) entry which is preliminary data.</text>
</comment>
<feature type="domain" description="DUF1468" evidence="2">
    <location>
        <begin position="11"/>
        <end position="153"/>
    </location>
</feature>
<keyword evidence="1" id="KW-1133">Transmembrane helix</keyword>
<protein>
    <recommendedName>
        <fullName evidence="2">DUF1468 domain-containing protein</fullName>
    </recommendedName>
</protein>
<evidence type="ECO:0000313" key="4">
    <source>
        <dbReference type="Proteomes" id="UP001232445"/>
    </source>
</evidence>
<evidence type="ECO:0000256" key="1">
    <source>
        <dbReference type="SAM" id="Phobius"/>
    </source>
</evidence>
<feature type="transmembrane region" description="Helical" evidence="1">
    <location>
        <begin position="12"/>
        <end position="30"/>
    </location>
</feature>
<keyword evidence="1" id="KW-0472">Membrane</keyword>
<feature type="transmembrane region" description="Helical" evidence="1">
    <location>
        <begin position="36"/>
        <end position="58"/>
    </location>
</feature>
<dbReference type="InterPro" id="IPR009936">
    <property type="entry name" value="DUF1468"/>
</dbReference>
<feature type="transmembrane region" description="Helical" evidence="1">
    <location>
        <begin position="89"/>
        <end position="114"/>
    </location>
</feature>
<evidence type="ECO:0000259" key="2">
    <source>
        <dbReference type="Pfam" id="PF07331"/>
    </source>
</evidence>
<organism evidence="3 4">
    <name type="scientific">Caldalkalibacillus uzonensis</name>
    <dbReference type="NCBI Taxonomy" id="353224"/>
    <lineage>
        <taxon>Bacteria</taxon>
        <taxon>Bacillati</taxon>
        <taxon>Bacillota</taxon>
        <taxon>Bacilli</taxon>
        <taxon>Bacillales</taxon>
        <taxon>Bacillaceae</taxon>
        <taxon>Caldalkalibacillus</taxon>
    </lineage>
</organism>
<evidence type="ECO:0000313" key="3">
    <source>
        <dbReference type="EMBL" id="MDQ0337958.1"/>
    </source>
</evidence>
<dbReference type="RefSeq" id="WP_307335528.1">
    <property type="nucleotide sequence ID" value="NZ_JAUSUQ010000002.1"/>
</dbReference>